<name>A0A7G9S3W5_9MICO</name>
<keyword evidence="8 10" id="KW-0414">Isoprene biosynthesis</keyword>
<dbReference type="AlphaFoldDB" id="A0A7G9S3W5"/>
<evidence type="ECO:0000313" key="13">
    <source>
        <dbReference type="EMBL" id="QNN62540.1"/>
    </source>
</evidence>
<proteinExistence type="inferred from homology"/>
<dbReference type="PANTHER" id="PTHR10885:SF0">
    <property type="entry name" value="ISOPENTENYL-DIPHOSPHATE DELTA-ISOMERASE"/>
    <property type="match status" value="1"/>
</dbReference>
<feature type="domain" description="Nudix hydrolase" evidence="12">
    <location>
        <begin position="38"/>
        <end position="172"/>
    </location>
</feature>
<dbReference type="PROSITE" id="PS51462">
    <property type="entry name" value="NUDIX"/>
    <property type="match status" value="1"/>
</dbReference>
<keyword evidence="7 10" id="KW-0464">Manganese</keyword>
<feature type="active site" evidence="10 11">
    <location>
        <position position="124"/>
    </location>
</feature>
<comment type="similarity">
    <text evidence="2 10">Belongs to the IPP isomerase type 1 family.</text>
</comment>
<evidence type="ECO:0000256" key="2">
    <source>
        <dbReference type="ARBA" id="ARBA00007579"/>
    </source>
</evidence>
<evidence type="ECO:0000256" key="10">
    <source>
        <dbReference type="HAMAP-Rule" id="MF_00202"/>
    </source>
</evidence>
<evidence type="ECO:0000256" key="4">
    <source>
        <dbReference type="ARBA" id="ARBA00022490"/>
    </source>
</evidence>
<dbReference type="RefSeq" id="WP_187555010.1">
    <property type="nucleotide sequence ID" value="NZ_CP060716.1"/>
</dbReference>
<dbReference type="InterPro" id="IPR000086">
    <property type="entry name" value="NUDIX_hydrolase_dom"/>
</dbReference>
<dbReference type="GO" id="GO:0008299">
    <property type="term" value="P:isoprenoid biosynthetic process"/>
    <property type="evidence" value="ECO:0007669"/>
    <property type="project" value="UniProtKB-UniRule"/>
</dbReference>
<evidence type="ECO:0000259" key="12">
    <source>
        <dbReference type="PROSITE" id="PS51462"/>
    </source>
</evidence>
<dbReference type="NCBIfam" id="NF002995">
    <property type="entry name" value="PRK03759.1"/>
    <property type="match status" value="1"/>
</dbReference>
<evidence type="ECO:0000256" key="5">
    <source>
        <dbReference type="ARBA" id="ARBA00022723"/>
    </source>
</evidence>
<feature type="binding site" evidence="10">
    <location>
        <position position="40"/>
    </location>
    <ligand>
        <name>Mn(2+)</name>
        <dbReference type="ChEBI" id="CHEBI:29035"/>
    </ligand>
</feature>
<accession>A0A7G9S3W5</accession>
<dbReference type="InterPro" id="IPR015797">
    <property type="entry name" value="NUDIX_hydrolase-like_dom_sf"/>
</dbReference>
<dbReference type="GO" id="GO:0005737">
    <property type="term" value="C:cytoplasm"/>
    <property type="evidence" value="ECO:0007669"/>
    <property type="project" value="UniProtKB-SubCell"/>
</dbReference>
<dbReference type="Proteomes" id="UP000515934">
    <property type="component" value="Chromosome"/>
</dbReference>
<dbReference type="GO" id="GO:0004452">
    <property type="term" value="F:isopentenyl-diphosphate delta-isomerase activity"/>
    <property type="evidence" value="ECO:0007669"/>
    <property type="project" value="UniProtKB-UniRule"/>
</dbReference>
<keyword evidence="14" id="KW-1185">Reference proteome</keyword>
<comment type="function">
    <text evidence="10">Catalyzes the 1,3-allylic rearrangement of the homoallylic substrate isopentenyl (IPP) to its highly electrophilic allylic isomer, dimethylallyl diphosphate (DMAPP).</text>
</comment>
<feature type="active site" evidence="10 11">
    <location>
        <position position="75"/>
    </location>
</feature>
<reference evidence="13 14" key="1">
    <citation type="submission" date="2020-08" db="EMBL/GenBank/DDBJ databases">
        <title>Genome sequence of Leucobacter denitrificans KACC 14055T.</title>
        <authorList>
            <person name="Hyun D.-W."/>
            <person name="Bae J.-W."/>
        </authorList>
    </citation>
    <scope>NUCLEOTIDE SEQUENCE [LARGE SCALE GENOMIC DNA]</scope>
    <source>
        <strain evidence="13 14">KACC 14055</strain>
    </source>
</reference>
<gene>
    <name evidence="10 13" type="primary">idi</name>
    <name evidence="13" type="ORF">H9L06_09860</name>
</gene>
<comment type="pathway">
    <text evidence="1 10">Isoprenoid biosynthesis; dimethylallyl diphosphate biosynthesis; dimethylallyl diphosphate from isopentenyl diphosphate: step 1/1.</text>
</comment>
<keyword evidence="4 10" id="KW-0963">Cytoplasm</keyword>
<evidence type="ECO:0000256" key="11">
    <source>
        <dbReference type="PIRSR" id="PIRSR018427-1"/>
    </source>
</evidence>
<dbReference type="Gene3D" id="3.90.79.10">
    <property type="entry name" value="Nucleoside Triphosphate Pyrophosphohydrolase"/>
    <property type="match status" value="1"/>
</dbReference>
<comment type="cofactor">
    <cofactor evidence="10">
        <name>Mg(2+)</name>
        <dbReference type="ChEBI" id="CHEBI:18420"/>
    </cofactor>
    <text evidence="10">Binds 1 Mg(2+) ion per subunit. The magnesium ion binds only when substrate is bound.</text>
</comment>
<feature type="binding site" evidence="10">
    <location>
        <position position="122"/>
    </location>
    <ligand>
        <name>Mn(2+)</name>
        <dbReference type="ChEBI" id="CHEBI:29035"/>
    </ligand>
</feature>
<dbReference type="PANTHER" id="PTHR10885">
    <property type="entry name" value="ISOPENTENYL-DIPHOSPHATE DELTA-ISOMERASE"/>
    <property type="match status" value="1"/>
</dbReference>
<dbReference type="EC" id="5.3.3.2" evidence="3 10"/>
<dbReference type="PIRSF" id="PIRSF018427">
    <property type="entry name" value="Isopntndiph_ism"/>
    <property type="match status" value="1"/>
</dbReference>
<dbReference type="HAMAP" id="MF_00202">
    <property type="entry name" value="Idi"/>
    <property type="match status" value="1"/>
</dbReference>
<feature type="binding site" evidence="10">
    <location>
        <position position="95"/>
    </location>
    <ligand>
        <name>Mg(2+)</name>
        <dbReference type="ChEBI" id="CHEBI:18420"/>
    </ligand>
</feature>
<comment type="cofactor">
    <cofactor evidence="10">
        <name>Mn(2+)</name>
        <dbReference type="ChEBI" id="CHEBI:29035"/>
    </cofactor>
    <text evidence="10">Binds 1 Mn(2+) ion per subunit.</text>
</comment>
<dbReference type="NCBIfam" id="TIGR02150">
    <property type="entry name" value="IPP_isom_1"/>
    <property type="match status" value="1"/>
</dbReference>
<evidence type="ECO:0000313" key="14">
    <source>
        <dbReference type="Proteomes" id="UP000515934"/>
    </source>
</evidence>
<sequence>MGQLLKEPDTVERVVLVDESGNPIGSEEKASVHTDSTPLHLAFSCYLFNEDGNVLVTRRALSKRTWPGVWTNSFCGHPQPGESTEDAVERRARQELGTTINNLRIVDPDFKYHATDASGIVENEICPVYEATISGTLAPHPGEVSEWQWIAPAALAKAAVLTPFAFSPWMVLQLPALAIARAVETTPSFGPGSVGRT</sequence>
<evidence type="ECO:0000256" key="6">
    <source>
        <dbReference type="ARBA" id="ARBA00022842"/>
    </source>
</evidence>
<keyword evidence="6 10" id="KW-0460">Magnesium</keyword>
<dbReference type="UniPathway" id="UPA00059">
    <property type="reaction ID" value="UER00104"/>
</dbReference>
<dbReference type="SUPFAM" id="SSF55811">
    <property type="entry name" value="Nudix"/>
    <property type="match status" value="1"/>
</dbReference>
<dbReference type="KEGG" id="ldn:H9L06_09860"/>
<dbReference type="GO" id="GO:0050992">
    <property type="term" value="P:dimethylallyl diphosphate biosynthetic process"/>
    <property type="evidence" value="ECO:0007669"/>
    <property type="project" value="UniProtKB-UniRule"/>
</dbReference>
<dbReference type="InterPro" id="IPR011876">
    <property type="entry name" value="IsopentenylPP_isomerase_typ1"/>
</dbReference>
<comment type="catalytic activity">
    <reaction evidence="10">
        <text>isopentenyl diphosphate = dimethylallyl diphosphate</text>
        <dbReference type="Rhea" id="RHEA:23284"/>
        <dbReference type="ChEBI" id="CHEBI:57623"/>
        <dbReference type="ChEBI" id="CHEBI:128769"/>
        <dbReference type="EC" id="5.3.3.2"/>
    </reaction>
</comment>
<dbReference type="EMBL" id="CP060716">
    <property type="protein sequence ID" value="QNN62540.1"/>
    <property type="molecule type" value="Genomic_DNA"/>
</dbReference>
<keyword evidence="5 10" id="KW-0479">Metal-binding</keyword>
<feature type="binding site" evidence="10">
    <location>
        <position position="33"/>
    </location>
    <ligand>
        <name>Mn(2+)</name>
        <dbReference type="ChEBI" id="CHEBI:29035"/>
    </ligand>
</feature>
<evidence type="ECO:0000256" key="9">
    <source>
        <dbReference type="ARBA" id="ARBA00023235"/>
    </source>
</evidence>
<feature type="binding site" evidence="10">
    <location>
        <position position="77"/>
    </location>
    <ligand>
        <name>Mn(2+)</name>
        <dbReference type="ChEBI" id="CHEBI:29035"/>
    </ligand>
</feature>
<evidence type="ECO:0000256" key="8">
    <source>
        <dbReference type="ARBA" id="ARBA00023229"/>
    </source>
</evidence>
<dbReference type="CDD" id="cd02885">
    <property type="entry name" value="NUDIX_IPP_Isomerase"/>
    <property type="match status" value="1"/>
</dbReference>
<dbReference type="FunFam" id="3.90.79.10:FF:000009">
    <property type="entry name" value="Isopentenyl-diphosphate Delta-isomerase"/>
    <property type="match status" value="1"/>
</dbReference>
<evidence type="ECO:0000256" key="7">
    <source>
        <dbReference type="ARBA" id="ARBA00023211"/>
    </source>
</evidence>
<dbReference type="InterPro" id="IPR056375">
    <property type="entry name" value="Idi_bact"/>
</dbReference>
<dbReference type="GO" id="GO:0046872">
    <property type="term" value="F:metal ion binding"/>
    <property type="evidence" value="ECO:0007669"/>
    <property type="project" value="UniProtKB-KW"/>
</dbReference>
<dbReference type="Pfam" id="PF00293">
    <property type="entry name" value="NUDIX"/>
    <property type="match status" value="1"/>
</dbReference>
<feature type="binding site" evidence="10">
    <location>
        <position position="124"/>
    </location>
    <ligand>
        <name>Mn(2+)</name>
        <dbReference type="ChEBI" id="CHEBI:29035"/>
    </ligand>
</feature>
<evidence type="ECO:0000256" key="3">
    <source>
        <dbReference type="ARBA" id="ARBA00012057"/>
    </source>
</evidence>
<protein>
    <recommendedName>
        <fullName evidence="3 10">Isopentenyl-diphosphate Delta-isomerase</fullName>
        <shortName evidence="10">IPP isomerase</shortName>
        <ecNumber evidence="3 10">5.3.3.2</ecNumber>
    </recommendedName>
    <alternativeName>
        <fullName evidence="10">IPP:DMAPP isomerase</fullName>
    </alternativeName>
    <alternativeName>
        <fullName evidence="10">Isopentenyl pyrophosphate isomerase</fullName>
    </alternativeName>
</protein>
<evidence type="ECO:0000256" key="1">
    <source>
        <dbReference type="ARBA" id="ARBA00004826"/>
    </source>
</evidence>
<organism evidence="13 14">
    <name type="scientific">Leucobacter denitrificans</name>
    <dbReference type="NCBI Taxonomy" id="683042"/>
    <lineage>
        <taxon>Bacteria</taxon>
        <taxon>Bacillati</taxon>
        <taxon>Actinomycetota</taxon>
        <taxon>Actinomycetes</taxon>
        <taxon>Micrococcales</taxon>
        <taxon>Microbacteriaceae</taxon>
        <taxon>Leucobacter</taxon>
    </lineage>
</organism>
<comment type="subcellular location">
    <subcellularLocation>
        <location evidence="10">Cytoplasm</location>
    </subcellularLocation>
</comment>
<keyword evidence="9 10" id="KW-0413">Isomerase</keyword>